<dbReference type="PROSITE" id="PS51787">
    <property type="entry name" value="LON_N"/>
    <property type="match status" value="1"/>
</dbReference>
<evidence type="ECO:0000259" key="1">
    <source>
        <dbReference type="PROSITE" id="PS51787"/>
    </source>
</evidence>
<dbReference type="InterPro" id="IPR046336">
    <property type="entry name" value="Lon_prtase_N_sf"/>
</dbReference>
<organism evidence="2 3">
    <name type="scientific">Rhodanobacter ginsenosidimutans</name>
    <dbReference type="NCBI Taxonomy" id="490571"/>
    <lineage>
        <taxon>Bacteria</taxon>
        <taxon>Pseudomonadati</taxon>
        <taxon>Pseudomonadota</taxon>
        <taxon>Gammaproteobacteria</taxon>
        <taxon>Lysobacterales</taxon>
        <taxon>Rhodanobacteraceae</taxon>
        <taxon>Rhodanobacter</taxon>
    </lineage>
</organism>
<dbReference type="EMBL" id="JBHSMM010000003">
    <property type="protein sequence ID" value="MFC5441057.1"/>
    <property type="molecule type" value="Genomic_DNA"/>
</dbReference>
<dbReference type="SMART" id="SM00464">
    <property type="entry name" value="LON"/>
    <property type="match status" value="1"/>
</dbReference>
<name>A0ABW0JYR8_9GAMM</name>
<dbReference type="Gene3D" id="1.10.4060.10">
    <property type="entry name" value="BPP1347 like domain"/>
    <property type="match status" value="1"/>
</dbReference>
<keyword evidence="3" id="KW-1185">Reference proteome</keyword>
<gene>
    <name evidence="2" type="ORF">ACFPK0_13605</name>
</gene>
<dbReference type="RefSeq" id="WP_377341477.1">
    <property type="nucleotide sequence ID" value="NZ_JALBWS010000008.1"/>
</dbReference>
<dbReference type="PANTHER" id="PTHR46732">
    <property type="entry name" value="ATP-DEPENDENT PROTEASE LA (LON) DOMAIN PROTEIN"/>
    <property type="match status" value="1"/>
</dbReference>
<feature type="domain" description="Lon N-terminal" evidence="1">
    <location>
        <begin position="7"/>
        <end position="198"/>
    </location>
</feature>
<dbReference type="Proteomes" id="UP001596018">
    <property type="component" value="Unassembled WGS sequence"/>
</dbReference>
<dbReference type="Pfam" id="PF02190">
    <property type="entry name" value="LON_substr_bdg"/>
    <property type="match status" value="1"/>
</dbReference>
<dbReference type="InterPro" id="IPR003111">
    <property type="entry name" value="Lon_prtase_N"/>
</dbReference>
<comment type="caution">
    <text evidence="2">The sequence shown here is derived from an EMBL/GenBank/DDBJ whole genome shotgun (WGS) entry which is preliminary data.</text>
</comment>
<evidence type="ECO:0000313" key="3">
    <source>
        <dbReference type="Proteomes" id="UP001596018"/>
    </source>
</evidence>
<dbReference type="Gene3D" id="2.30.130.40">
    <property type="entry name" value="LON domain-like"/>
    <property type="match status" value="1"/>
</dbReference>
<dbReference type="InterPro" id="IPR015947">
    <property type="entry name" value="PUA-like_sf"/>
</dbReference>
<dbReference type="PANTHER" id="PTHR46732:SF8">
    <property type="entry name" value="ATP-DEPENDENT PROTEASE LA (LON) DOMAIN PROTEIN"/>
    <property type="match status" value="1"/>
</dbReference>
<evidence type="ECO:0000313" key="2">
    <source>
        <dbReference type="EMBL" id="MFC5441057.1"/>
    </source>
</evidence>
<reference evidence="3" key="1">
    <citation type="journal article" date="2019" name="Int. J. Syst. Evol. Microbiol.">
        <title>The Global Catalogue of Microorganisms (GCM) 10K type strain sequencing project: providing services to taxonomists for standard genome sequencing and annotation.</title>
        <authorList>
            <consortium name="The Broad Institute Genomics Platform"/>
            <consortium name="The Broad Institute Genome Sequencing Center for Infectious Disease"/>
            <person name="Wu L."/>
            <person name="Ma J."/>
        </authorList>
    </citation>
    <scope>NUCLEOTIDE SEQUENCE [LARGE SCALE GENOMIC DNA]</scope>
    <source>
        <strain evidence="3">KACC 12822</strain>
    </source>
</reference>
<accession>A0ABW0JYR8</accession>
<sequence>MAGPVSFPDVPLFPLRTVLFPGGQLALRIFEPRYLDMVRECARQDSGFGICLILQGRETGTPAIPAAVGTIARITDFHTGGDGLLTIVVEGGARFRVDRTRARSDGLLRGSVAMWPPEPPQEVPVEFALLQSIAERLVETMTPQSRHAPRSMYDDAGWVGFRLAELLPLDVEEQQHMLELTDPLQRLAELRDVLPRFQKS</sequence>
<dbReference type="SUPFAM" id="SSF88697">
    <property type="entry name" value="PUA domain-like"/>
    <property type="match status" value="1"/>
</dbReference>
<proteinExistence type="predicted"/>
<protein>
    <submittedName>
        <fullName evidence="2">LON peptidase substrate-binding domain-containing protein</fullName>
    </submittedName>
</protein>